<gene>
    <name evidence="1" type="ORF">EUGRSUZ_B03928</name>
</gene>
<protein>
    <submittedName>
        <fullName evidence="1">Uncharacterized protein</fullName>
    </submittedName>
</protein>
<reference evidence="1" key="1">
    <citation type="submission" date="2013-07" db="EMBL/GenBank/DDBJ databases">
        <title>The genome of Eucalyptus grandis.</title>
        <authorList>
            <person name="Schmutz J."/>
            <person name="Hayes R."/>
            <person name="Myburg A."/>
            <person name="Tuskan G."/>
            <person name="Grattapaglia D."/>
            <person name="Rokhsar D.S."/>
        </authorList>
    </citation>
    <scope>NUCLEOTIDE SEQUENCE</scope>
    <source>
        <tissue evidence="1">Leaf extractions</tissue>
    </source>
</reference>
<dbReference type="Gramene" id="KCW87458">
    <property type="protein sequence ID" value="KCW87458"/>
    <property type="gene ID" value="EUGRSUZ_B03928"/>
</dbReference>
<evidence type="ECO:0000313" key="1">
    <source>
        <dbReference type="EMBL" id="KCW87458.1"/>
    </source>
</evidence>
<sequence>MIFCSTPPAAPANATNNRGYASAAERLVRKYSSDDHNSFLNGHSFRQSSVGCFLCVLIDGYVSKIISNYVLDKWL</sequence>
<dbReference type="InParanoid" id="A0A059D9S2"/>
<organism evidence="1">
    <name type="scientific">Eucalyptus grandis</name>
    <name type="common">Flooded gum</name>
    <dbReference type="NCBI Taxonomy" id="71139"/>
    <lineage>
        <taxon>Eukaryota</taxon>
        <taxon>Viridiplantae</taxon>
        <taxon>Streptophyta</taxon>
        <taxon>Embryophyta</taxon>
        <taxon>Tracheophyta</taxon>
        <taxon>Spermatophyta</taxon>
        <taxon>Magnoliopsida</taxon>
        <taxon>eudicotyledons</taxon>
        <taxon>Gunneridae</taxon>
        <taxon>Pentapetalae</taxon>
        <taxon>rosids</taxon>
        <taxon>malvids</taxon>
        <taxon>Myrtales</taxon>
        <taxon>Myrtaceae</taxon>
        <taxon>Myrtoideae</taxon>
        <taxon>Eucalypteae</taxon>
        <taxon>Eucalyptus</taxon>
    </lineage>
</organism>
<dbReference type="AlphaFoldDB" id="A0A059D9S2"/>
<name>A0A059D9S2_EUCGR</name>
<dbReference type="EMBL" id="KK198754">
    <property type="protein sequence ID" value="KCW87458.1"/>
    <property type="molecule type" value="Genomic_DNA"/>
</dbReference>
<proteinExistence type="predicted"/>
<accession>A0A059D9S2</accession>